<reference evidence="1" key="1">
    <citation type="submission" date="2020-07" db="EMBL/GenBank/DDBJ databases">
        <title>Huge and variable diversity of episymbiotic CPR bacteria and DPANN archaea in groundwater ecosystems.</title>
        <authorList>
            <person name="He C.Y."/>
            <person name="Keren R."/>
            <person name="Whittaker M."/>
            <person name="Farag I.F."/>
            <person name="Doudna J."/>
            <person name="Cate J.H.D."/>
            <person name="Banfield J.F."/>
        </authorList>
    </citation>
    <scope>NUCLEOTIDE SEQUENCE</scope>
    <source>
        <strain evidence="1">NC_groundwater_1586_Pr3_B-0.1um_66_15</strain>
    </source>
</reference>
<proteinExistence type="predicted"/>
<protein>
    <submittedName>
        <fullName evidence="1">Uncharacterized protein</fullName>
    </submittedName>
</protein>
<evidence type="ECO:0000313" key="2">
    <source>
        <dbReference type="Proteomes" id="UP000782610"/>
    </source>
</evidence>
<evidence type="ECO:0000313" key="1">
    <source>
        <dbReference type="EMBL" id="MBI4920270.1"/>
    </source>
</evidence>
<dbReference type="Proteomes" id="UP000782610">
    <property type="component" value="Unassembled WGS sequence"/>
</dbReference>
<dbReference type="EMBL" id="JACRAF010000004">
    <property type="protein sequence ID" value="MBI4920270.1"/>
    <property type="molecule type" value="Genomic_DNA"/>
</dbReference>
<name>A0A933NWK1_9HYPH</name>
<gene>
    <name evidence="1" type="ORF">HY834_00840</name>
</gene>
<organism evidence="1 2">
    <name type="scientific">Devosia nanyangense</name>
    <dbReference type="NCBI Taxonomy" id="1228055"/>
    <lineage>
        <taxon>Bacteria</taxon>
        <taxon>Pseudomonadati</taxon>
        <taxon>Pseudomonadota</taxon>
        <taxon>Alphaproteobacteria</taxon>
        <taxon>Hyphomicrobiales</taxon>
        <taxon>Devosiaceae</taxon>
        <taxon>Devosia</taxon>
    </lineage>
</organism>
<accession>A0A933NWK1</accession>
<sequence length="136" mass="14838">MLERDAIFRERLVALMTAIKGKEGNAPKLRRLVGAYATKMAKEAGARDWADLKQRADAPTYDSALKMFQTQSQAASKAGDTDAVRALEVLAISLVARHQYQEDLAPGVAMLDDYIAKCGAVARRSGMQFLAKPAPR</sequence>
<dbReference type="AlphaFoldDB" id="A0A933NWK1"/>
<comment type="caution">
    <text evidence="1">The sequence shown here is derived from an EMBL/GenBank/DDBJ whole genome shotgun (WGS) entry which is preliminary data.</text>
</comment>